<evidence type="ECO:0000313" key="6">
    <source>
        <dbReference type="EMBL" id="OII71172.1"/>
    </source>
</evidence>
<evidence type="ECO:0000256" key="3">
    <source>
        <dbReference type="ARBA" id="ARBA00022989"/>
    </source>
</evidence>
<feature type="transmembrane region" description="Helical" evidence="5">
    <location>
        <begin position="68"/>
        <end position="91"/>
    </location>
</feature>
<sequence>MTNCCTEESTMMHMTFYQNYNALILFDQWKTYNLATYLVSCFVIILIGLLAVYVSVIKEEIESKQRCLAMTFNFGLFLSVLIGLSIGHGLFSDKLRNLQCSGGLCIC</sequence>
<proteinExistence type="inferred from homology"/>
<evidence type="ECO:0000256" key="1">
    <source>
        <dbReference type="ARBA" id="ARBA00004141"/>
    </source>
</evidence>
<keyword evidence="2 5" id="KW-0812">Transmembrane</keyword>
<dbReference type="InterPro" id="IPR007274">
    <property type="entry name" value="Cop_transporter"/>
</dbReference>
<keyword evidence="4 5" id="KW-0472">Membrane</keyword>
<keyword evidence="5" id="KW-0406">Ion transport</keyword>
<accession>A0A1J4MDR9</accession>
<reference evidence="6 7" key="1">
    <citation type="submission" date="2016-10" db="EMBL/GenBank/DDBJ databases">
        <title>Reductive evolution of mitochondrial metabolism and differential evolution of invasion-related proteins in Cryptosporidium.</title>
        <authorList>
            <person name="Liu S."/>
            <person name="Roellig D.M."/>
            <person name="Guo Y."/>
            <person name="Li N."/>
            <person name="Frace M.A."/>
            <person name="Tang K."/>
            <person name="Zhang L."/>
            <person name="Feng Y."/>
            <person name="Xiao L."/>
        </authorList>
    </citation>
    <scope>NUCLEOTIDE SEQUENCE [LARGE SCALE GENOMIC DNA]</scope>
    <source>
        <strain evidence="6">30847</strain>
    </source>
</reference>
<gene>
    <name evidence="6" type="ORF">cand_025880</name>
</gene>
<keyword evidence="3 5" id="KW-1133">Transmembrane helix</keyword>
<dbReference type="PANTHER" id="PTHR12483:SF27">
    <property type="entry name" value="COPPER TRANSPORT PROTEIN CTR1"/>
    <property type="match status" value="1"/>
</dbReference>
<evidence type="ECO:0000256" key="5">
    <source>
        <dbReference type="RuleBase" id="RU367022"/>
    </source>
</evidence>
<dbReference type="OrthoDB" id="161814at2759"/>
<dbReference type="EMBL" id="LRBS01000124">
    <property type="protein sequence ID" value="OII71172.1"/>
    <property type="molecule type" value="Genomic_DNA"/>
</dbReference>
<keyword evidence="5" id="KW-0186">Copper</keyword>
<keyword evidence="7" id="KW-1185">Reference proteome</keyword>
<organism evidence="6 7">
    <name type="scientific">Cryptosporidium andersoni</name>
    <dbReference type="NCBI Taxonomy" id="117008"/>
    <lineage>
        <taxon>Eukaryota</taxon>
        <taxon>Sar</taxon>
        <taxon>Alveolata</taxon>
        <taxon>Apicomplexa</taxon>
        <taxon>Conoidasida</taxon>
        <taxon>Coccidia</taxon>
        <taxon>Eucoccidiorida</taxon>
        <taxon>Eimeriorina</taxon>
        <taxon>Cryptosporidiidae</taxon>
        <taxon>Cryptosporidium</taxon>
    </lineage>
</organism>
<dbReference type="GeneID" id="92366772"/>
<dbReference type="RefSeq" id="XP_067066540.1">
    <property type="nucleotide sequence ID" value="XM_067212817.1"/>
</dbReference>
<name>A0A1J4MDR9_9CRYT</name>
<keyword evidence="5" id="KW-0187">Copper transport</keyword>
<evidence type="ECO:0000256" key="2">
    <source>
        <dbReference type="ARBA" id="ARBA00022692"/>
    </source>
</evidence>
<comment type="caution">
    <text evidence="6">The sequence shown here is derived from an EMBL/GenBank/DDBJ whole genome shotgun (WGS) entry which is preliminary data.</text>
</comment>
<comment type="subcellular location">
    <subcellularLocation>
        <location evidence="1 5">Membrane</location>
        <topology evidence="1 5">Multi-pass membrane protein</topology>
    </subcellularLocation>
</comment>
<evidence type="ECO:0000313" key="7">
    <source>
        <dbReference type="Proteomes" id="UP000186804"/>
    </source>
</evidence>
<comment type="similarity">
    <text evidence="5">Belongs to the copper transporter (Ctr) (TC 1.A.56) family. SLC31A subfamily.</text>
</comment>
<protein>
    <recommendedName>
        <fullName evidence="5">Copper transport protein</fullName>
    </recommendedName>
</protein>
<keyword evidence="5" id="KW-0813">Transport</keyword>
<evidence type="ECO:0000256" key="4">
    <source>
        <dbReference type="ARBA" id="ARBA00023136"/>
    </source>
</evidence>
<dbReference type="AlphaFoldDB" id="A0A1J4MDR9"/>
<dbReference type="PANTHER" id="PTHR12483">
    <property type="entry name" value="SOLUTE CARRIER FAMILY 31 COPPER TRANSPORTERS"/>
    <property type="match status" value="1"/>
</dbReference>
<dbReference type="Proteomes" id="UP000186804">
    <property type="component" value="Unassembled WGS sequence"/>
</dbReference>
<dbReference type="GO" id="GO:0005375">
    <property type="term" value="F:copper ion transmembrane transporter activity"/>
    <property type="evidence" value="ECO:0007669"/>
    <property type="project" value="UniProtKB-UniRule"/>
</dbReference>
<dbReference type="Pfam" id="PF04145">
    <property type="entry name" value="Ctr"/>
    <property type="match status" value="1"/>
</dbReference>
<feature type="transmembrane region" description="Helical" evidence="5">
    <location>
        <begin position="34"/>
        <end position="56"/>
    </location>
</feature>
<dbReference type="GO" id="GO:0005886">
    <property type="term" value="C:plasma membrane"/>
    <property type="evidence" value="ECO:0007669"/>
    <property type="project" value="TreeGrafter"/>
</dbReference>
<dbReference type="VEuPathDB" id="CryptoDB:cand_025880"/>